<name>C3ZD38_BRAFL</name>
<feature type="region of interest" description="Disordered" evidence="1">
    <location>
        <begin position="132"/>
        <end position="154"/>
    </location>
</feature>
<dbReference type="AlphaFoldDB" id="C3ZD38"/>
<feature type="region of interest" description="Disordered" evidence="1">
    <location>
        <begin position="1"/>
        <end position="25"/>
    </location>
</feature>
<feature type="region of interest" description="Disordered" evidence="1">
    <location>
        <begin position="348"/>
        <end position="382"/>
    </location>
</feature>
<dbReference type="STRING" id="7739.C3ZD38"/>
<dbReference type="EMBL" id="GG666611">
    <property type="protein sequence ID" value="EEN49549.1"/>
    <property type="molecule type" value="Genomic_DNA"/>
</dbReference>
<proteinExistence type="predicted"/>
<protein>
    <submittedName>
        <fullName evidence="2">Uncharacterized protein</fullName>
    </submittedName>
</protein>
<feature type="compositionally biased region" description="Basic and acidic residues" evidence="1">
    <location>
        <begin position="132"/>
        <end position="145"/>
    </location>
</feature>
<evidence type="ECO:0000256" key="1">
    <source>
        <dbReference type="SAM" id="MobiDB-lite"/>
    </source>
</evidence>
<reference evidence="2" key="1">
    <citation type="journal article" date="2008" name="Nature">
        <title>The amphioxus genome and the evolution of the chordate karyotype.</title>
        <authorList>
            <consortium name="US DOE Joint Genome Institute (JGI-PGF)"/>
            <person name="Putnam N.H."/>
            <person name="Butts T."/>
            <person name="Ferrier D.E.K."/>
            <person name="Furlong R.F."/>
            <person name="Hellsten U."/>
            <person name="Kawashima T."/>
            <person name="Robinson-Rechavi M."/>
            <person name="Shoguchi E."/>
            <person name="Terry A."/>
            <person name="Yu J.-K."/>
            <person name="Benito-Gutierrez E.L."/>
            <person name="Dubchak I."/>
            <person name="Garcia-Fernandez J."/>
            <person name="Gibson-Brown J.J."/>
            <person name="Grigoriev I.V."/>
            <person name="Horton A.C."/>
            <person name="de Jong P.J."/>
            <person name="Jurka J."/>
            <person name="Kapitonov V.V."/>
            <person name="Kohara Y."/>
            <person name="Kuroki Y."/>
            <person name="Lindquist E."/>
            <person name="Lucas S."/>
            <person name="Osoegawa K."/>
            <person name="Pennacchio L.A."/>
            <person name="Salamov A.A."/>
            <person name="Satou Y."/>
            <person name="Sauka-Spengler T."/>
            <person name="Schmutz J."/>
            <person name="Shin-I T."/>
            <person name="Toyoda A."/>
            <person name="Bronner-Fraser M."/>
            <person name="Fujiyama A."/>
            <person name="Holland L.Z."/>
            <person name="Holland P.W.H."/>
            <person name="Satoh N."/>
            <person name="Rokhsar D.S."/>
        </authorList>
    </citation>
    <scope>NUCLEOTIDE SEQUENCE [LARGE SCALE GENOMIC DNA]</scope>
    <source>
        <strain evidence="2">S238N-H82</strain>
        <tissue evidence="2">Testes</tissue>
    </source>
</reference>
<dbReference type="PANTHER" id="PTHR37159:SF1">
    <property type="entry name" value="GH11867P"/>
    <property type="match status" value="1"/>
</dbReference>
<accession>C3ZD38</accession>
<organism>
    <name type="scientific">Branchiostoma floridae</name>
    <name type="common">Florida lancelet</name>
    <name type="synonym">Amphioxus</name>
    <dbReference type="NCBI Taxonomy" id="7739"/>
    <lineage>
        <taxon>Eukaryota</taxon>
        <taxon>Metazoa</taxon>
        <taxon>Chordata</taxon>
        <taxon>Cephalochordata</taxon>
        <taxon>Leptocardii</taxon>
        <taxon>Amphioxiformes</taxon>
        <taxon>Branchiostomatidae</taxon>
        <taxon>Branchiostoma</taxon>
    </lineage>
</organism>
<dbReference type="InParanoid" id="C3ZD38"/>
<evidence type="ECO:0000313" key="2">
    <source>
        <dbReference type="EMBL" id="EEN49549.1"/>
    </source>
</evidence>
<dbReference type="PANTHER" id="PTHR37159">
    <property type="entry name" value="GH11867P"/>
    <property type="match status" value="1"/>
</dbReference>
<dbReference type="eggNOG" id="KOG3298">
    <property type="taxonomic scope" value="Eukaryota"/>
</dbReference>
<sequence>MRPLTLGDLQRGATVPGDSGAPHDVMPPWMDRDRFDRGREFIQRHLPGVFLSQYMALLVGFSVAPLLDVLLFTGKSSTVEQSMRRYVSTGRRLLLWHDGDVWDVNSKAHASVMKVRNMHSKVAQAITKDRKGCESRGKQGDKTGEQVHAMGNGHTDCKKNGMKADSDKVFISQYDMALTQAGFVGFVLYPEKFGICCTIAELEDYIFFWRGIGYLLGIEDRYNMCSGNYAETCRIIDQIGDELVKPAFLNPPQGFDLATTSFVEGSGYQDAGHLERNLQLPELFSQDKALIGEHGTTGRDHHKGSRWAPWWLVTFPAQLITRPTRQRRETTDVWSDTSSAGTRAIDDIVDNREASNPNSWTEYGRMAPSKERPTGRSARVKT</sequence>
<gene>
    <name evidence="2" type="ORF">BRAFLDRAFT_88527</name>
</gene>